<dbReference type="HOGENOM" id="CLU_061374_0_0_10"/>
<evidence type="ECO:0000313" key="1">
    <source>
        <dbReference type="EMBL" id="EGG52508.1"/>
    </source>
</evidence>
<accession>F3QVR5</accession>
<dbReference type="STRING" id="762982.HMPREF9442_02368"/>
<proteinExistence type="predicted"/>
<evidence type="ECO:0000313" key="2">
    <source>
        <dbReference type="Proteomes" id="UP000005546"/>
    </source>
</evidence>
<name>F3QVR5_9BACT</name>
<protein>
    <submittedName>
        <fullName evidence="1">Conserved domain protein</fullName>
    </submittedName>
</protein>
<organism evidence="1 2">
    <name type="scientific">Paraprevotella xylaniphila YIT 11841</name>
    <dbReference type="NCBI Taxonomy" id="762982"/>
    <lineage>
        <taxon>Bacteria</taxon>
        <taxon>Pseudomonadati</taxon>
        <taxon>Bacteroidota</taxon>
        <taxon>Bacteroidia</taxon>
        <taxon>Bacteroidales</taxon>
        <taxon>Prevotellaceae</taxon>
        <taxon>Paraprevotella</taxon>
    </lineage>
</organism>
<reference evidence="1 2" key="1">
    <citation type="submission" date="2011-02" db="EMBL/GenBank/DDBJ databases">
        <authorList>
            <person name="Weinstock G."/>
            <person name="Sodergren E."/>
            <person name="Clifton S."/>
            <person name="Fulton L."/>
            <person name="Fulton B."/>
            <person name="Courtney L."/>
            <person name="Fronick C."/>
            <person name="Harrison M."/>
            <person name="Strong C."/>
            <person name="Farmer C."/>
            <person name="Delahaunty K."/>
            <person name="Markovic C."/>
            <person name="Hall O."/>
            <person name="Minx P."/>
            <person name="Tomlinson C."/>
            <person name="Mitreva M."/>
            <person name="Hou S."/>
            <person name="Chen J."/>
            <person name="Wollam A."/>
            <person name="Pepin K.H."/>
            <person name="Johnson M."/>
            <person name="Bhonagiri V."/>
            <person name="Zhang X."/>
            <person name="Suruliraj S."/>
            <person name="Warren W."/>
            <person name="Chinwalla A."/>
            <person name="Mardis E.R."/>
            <person name="Wilson R.K."/>
        </authorList>
    </citation>
    <scope>NUCLEOTIDE SEQUENCE [LARGE SCALE GENOMIC DNA]</scope>
    <source>
        <strain evidence="1 2">YIT 11841</strain>
    </source>
</reference>
<sequence length="280" mass="29959">MLGLAVASEVGVCGREAVPDGGGLSHVATAEHRAISDVATVLQDEIAGDDQIAYKGRGVRMAAYRAVFQPDGTFQTAARPDFHVADQSAAEYPCAFAYLATVAGLPCGVVRNQPAEVLRQQGIVAVHGLHVRFLCRQAVMDEDVPSSAFAQDMEFRTVAERGRAGHGNGVRMEDDALRGDVVMGDIPVDVGYQAVVAHGGTVQRGMADTRMERDSARQRDGLLEIPDTVGAGKMHVRQMVEVDIRVDFNELPVLGRAALLFQLSDFGGEQLPVCCVGMRL</sequence>
<dbReference type="Proteomes" id="UP000005546">
    <property type="component" value="Unassembled WGS sequence"/>
</dbReference>
<dbReference type="AlphaFoldDB" id="F3QVR5"/>
<keyword evidence="2" id="KW-1185">Reference proteome</keyword>
<gene>
    <name evidence="1" type="ORF">HMPREF9442_02368</name>
</gene>
<comment type="caution">
    <text evidence="1">The sequence shown here is derived from an EMBL/GenBank/DDBJ whole genome shotgun (WGS) entry which is preliminary data.</text>
</comment>
<dbReference type="EMBL" id="AFBR01000067">
    <property type="protein sequence ID" value="EGG52508.1"/>
    <property type="molecule type" value="Genomic_DNA"/>
</dbReference>